<keyword evidence="1" id="KW-0677">Repeat</keyword>
<dbReference type="AlphaFoldDB" id="A0A6U4VG74"/>
<keyword evidence="2" id="KW-0175">Coiled coil</keyword>
<dbReference type="EMBL" id="HBFK01037327">
    <property type="protein sequence ID" value="CAD8756101.1"/>
    <property type="molecule type" value="Transcribed_RNA"/>
</dbReference>
<dbReference type="GO" id="GO:0005783">
    <property type="term" value="C:endoplasmic reticulum"/>
    <property type="evidence" value="ECO:0007669"/>
    <property type="project" value="TreeGrafter"/>
</dbReference>
<dbReference type="InterPro" id="IPR011989">
    <property type="entry name" value="ARM-like"/>
</dbReference>
<gene>
    <name evidence="4" type="ORF">HAND1043_LOCUS22610</name>
</gene>
<proteinExistence type="predicted"/>
<sequence length="299" mass="32445">MDNPMYKALLEWSLKQNDGTRPAALDPAQLDPEKKAFLERVMSEMVEDESSTMIELVAKLHSKEDTEEEAEAKVDALEELSDRVDRIDYAITLHAYAKGFLPVIHLIRDSKHEGVRSKAAELASVCMRNNPDLQLAALEDGGLATIFQAHGNPENGHNCRAKIVGALSALVQNNKTAEAAFLASGGVEALRGDIVSISSKLKLKALFMLQWLLRDCEAARKAAVAGLANDLETVLSEEDDDATEYAAMCLQALVQGDKGAFDAETLRAKVEQRLNTGTVGSGEAETARDALKQLLGLLK</sequence>
<name>A0A6U4VG74_HEMAN</name>
<dbReference type="InterPro" id="IPR016024">
    <property type="entry name" value="ARM-type_fold"/>
</dbReference>
<protein>
    <recommendedName>
        <fullName evidence="3">Nucleotide exchange factor Fes1 domain-containing protein</fullName>
    </recommendedName>
</protein>
<feature type="coiled-coil region" evidence="2">
    <location>
        <begin position="60"/>
        <end position="87"/>
    </location>
</feature>
<dbReference type="InterPro" id="IPR050693">
    <property type="entry name" value="Hsp70_NEF-Inhibitors"/>
</dbReference>
<organism evidence="4">
    <name type="scientific">Hemiselmis andersenii</name>
    <name type="common">Cryptophyte alga</name>
    <dbReference type="NCBI Taxonomy" id="464988"/>
    <lineage>
        <taxon>Eukaryota</taxon>
        <taxon>Cryptophyceae</taxon>
        <taxon>Cryptomonadales</taxon>
        <taxon>Hemiselmidaceae</taxon>
        <taxon>Hemiselmis</taxon>
    </lineage>
</organism>
<dbReference type="InterPro" id="IPR013918">
    <property type="entry name" value="Nucleotide_exch_fac_Fes1"/>
</dbReference>
<dbReference type="Pfam" id="PF08609">
    <property type="entry name" value="Fes1"/>
    <property type="match status" value="1"/>
</dbReference>
<dbReference type="PANTHER" id="PTHR19316:SF18">
    <property type="entry name" value="HSP70-BINDING PROTEIN 1"/>
    <property type="match status" value="1"/>
</dbReference>
<dbReference type="SUPFAM" id="SSF48371">
    <property type="entry name" value="ARM repeat"/>
    <property type="match status" value="1"/>
</dbReference>
<dbReference type="Gene3D" id="1.25.10.10">
    <property type="entry name" value="Leucine-rich Repeat Variant"/>
    <property type="match status" value="1"/>
</dbReference>
<feature type="domain" description="Nucleotide exchange factor Fes1" evidence="3">
    <location>
        <begin position="8"/>
        <end position="90"/>
    </location>
</feature>
<accession>A0A6U4VG74</accession>
<evidence type="ECO:0000259" key="3">
    <source>
        <dbReference type="Pfam" id="PF08609"/>
    </source>
</evidence>
<reference evidence="4" key="1">
    <citation type="submission" date="2021-01" db="EMBL/GenBank/DDBJ databases">
        <authorList>
            <person name="Corre E."/>
            <person name="Pelletier E."/>
            <person name="Niang G."/>
            <person name="Scheremetjew M."/>
            <person name="Finn R."/>
            <person name="Kale V."/>
            <person name="Holt S."/>
            <person name="Cochrane G."/>
            <person name="Meng A."/>
            <person name="Brown T."/>
            <person name="Cohen L."/>
        </authorList>
    </citation>
    <scope>NUCLEOTIDE SEQUENCE</scope>
    <source>
        <strain evidence="4">CCMP441</strain>
    </source>
</reference>
<evidence type="ECO:0000313" key="4">
    <source>
        <dbReference type="EMBL" id="CAD8756101.1"/>
    </source>
</evidence>
<dbReference type="GO" id="GO:0000774">
    <property type="term" value="F:adenyl-nucleotide exchange factor activity"/>
    <property type="evidence" value="ECO:0007669"/>
    <property type="project" value="TreeGrafter"/>
</dbReference>
<evidence type="ECO:0000256" key="1">
    <source>
        <dbReference type="ARBA" id="ARBA00022737"/>
    </source>
</evidence>
<evidence type="ECO:0000256" key="2">
    <source>
        <dbReference type="SAM" id="Coils"/>
    </source>
</evidence>
<dbReference type="PANTHER" id="PTHR19316">
    <property type="entry name" value="PROTEIN FOLDING REGULATOR"/>
    <property type="match status" value="1"/>
</dbReference>